<feature type="transmembrane region" description="Helical" evidence="1">
    <location>
        <begin position="30"/>
        <end position="47"/>
    </location>
</feature>
<protein>
    <submittedName>
        <fullName evidence="2">Uncharacterized protein</fullName>
    </submittedName>
</protein>
<evidence type="ECO:0000256" key="1">
    <source>
        <dbReference type="SAM" id="Phobius"/>
    </source>
</evidence>
<dbReference type="EMBL" id="JACHJL010000036">
    <property type="protein sequence ID" value="MBB5940195.1"/>
    <property type="molecule type" value="Genomic_DNA"/>
</dbReference>
<keyword evidence="1" id="KW-0472">Membrane</keyword>
<evidence type="ECO:0000313" key="3">
    <source>
        <dbReference type="Proteomes" id="UP000588098"/>
    </source>
</evidence>
<dbReference type="AlphaFoldDB" id="A0A7W9QH54"/>
<keyword evidence="3" id="KW-1185">Reference proteome</keyword>
<feature type="transmembrane region" description="Helical" evidence="1">
    <location>
        <begin position="54"/>
        <end position="72"/>
    </location>
</feature>
<keyword evidence="1" id="KW-0812">Transmembrane</keyword>
<reference evidence="2 3" key="1">
    <citation type="submission" date="2020-08" db="EMBL/GenBank/DDBJ databases">
        <title>Genomic Encyclopedia of Type Strains, Phase III (KMG-III): the genomes of soil and plant-associated and newly described type strains.</title>
        <authorList>
            <person name="Whitman W."/>
        </authorList>
    </citation>
    <scope>NUCLEOTIDE SEQUENCE [LARGE SCALE GENOMIC DNA]</scope>
    <source>
        <strain evidence="2 3">CECT 8305</strain>
    </source>
</reference>
<accession>A0A7W9QH54</accession>
<dbReference type="Proteomes" id="UP000588098">
    <property type="component" value="Unassembled WGS sequence"/>
</dbReference>
<comment type="caution">
    <text evidence="2">The sequence shown here is derived from an EMBL/GenBank/DDBJ whole genome shotgun (WGS) entry which is preliminary data.</text>
</comment>
<gene>
    <name evidence="2" type="ORF">FHS42_007293</name>
</gene>
<name>A0A7W9QH54_9ACTN</name>
<feature type="transmembrane region" description="Helical" evidence="1">
    <location>
        <begin position="7"/>
        <end position="24"/>
    </location>
</feature>
<dbReference type="RefSeq" id="WP_184580150.1">
    <property type="nucleotide sequence ID" value="NZ_JACHJL010000036.1"/>
</dbReference>
<organism evidence="2 3">
    <name type="scientific">Streptomyces zagrosensis</name>
    <dbReference type="NCBI Taxonomy" id="1042984"/>
    <lineage>
        <taxon>Bacteria</taxon>
        <taxon>Bacillati</taxon>
        <taxon>Actinomycetota</taxon>
        <taxon>Actinomycetes</taxon>
        <taxon>Kitasatosporales</taxon>
        <taxon>Streptomycetaceae</taxon>
        <taxon>Streptomyces</taxon>
    </lineage>
</organism>
<sequence length="120" mass="13002">MDNLKKIAMWTGIILTGLCGVMLLGGGKVMSGTLLIATAFIMVLPVRRPKVPRWARIGLICAVFGVVIWNISTTDLPNPSNGMAMSCDNEHADTYTSTGFKFLDQVTYIFSDFLSQAAPS</sequence>
<evidence type="ECO:0000313" key="2">
    <source>
        <dbReference type="EMBL" id="MBB5940195.1"/>
    </source>
</evidence>
<proteinExistence type="predicted"/>
<keyword evidence="1" id="KW-1133">Transmembrane helix</keyword>